<keyword evidence="2" id="KW-1185">Reference proteome</keyword>
<sequence>MFGSSAFIMLQRDAANPHLRLMGLALVLYAEGLMSVNVNGSNDLGGESSAAATALGTSKDWSSFAKTSCPFNCACSKHFSAAQASRVARLAQHLMVLIDDKRDERRNLRMVPQRLISGRRMLSV</sequence>
<dbReference type="Proteomes" id="UP001527882">
    <property type="component" value="Unassembled WGS sequence"/>
</dbReference>
<name>A0ABT4QFU7_9BACL</name>
<gene>
    <name evidence="1" type="ORF">O9H85_25800</name>
</gene>
<evidence type="ECO:0000313" key="1">
    <source>
        <dbReference type="EMBL" id="MCZ8515764.1"/>
    </source>
</evidence>
<dbReference type="RefSeq" id="WP_269884293.1">
    <property type="nucleotide sequence ID" value="NZ_JAQAGZ010000019.1"/>
</dbReference>
<protein>
    <submittedName>
        <fullName evidence="1">Uncharacterized protein</fullName>
    </submittedName>
</protein>
<dbReference type="EMBL" id="JAQAGZ010000019">
    <property type="protein sequence ID" value="MCZ8515764.1"/>
    <property type="molecule type" value="Genomic_DNA"/>
</dbReference>
<reference evidence="1 2" key="1">
    <citation type="submission" date="2022-12" db="EMBL/GenBank/DDBJ databases">
        <title>Draft genome sequence of Paenibacillus sp. dW9.</title>
        <authorList>
            <person name="Choi E.-W."/>
            <person name="Kim D.-U."/>
        </authorList>
    </citation>
    <scope>NUCLEOTIDE SEQUENCE [LARGE SCALE GENOMIC DNA]</scope>
    <source>
        <strain evidence="2">dW9</strain>
    </source>
</reference>
<evidence type="ECO:0000313" key="2">
    <source>
        <dbReference type="Proteomes" id="UP001527882"/>
    </source>
</evidence>
<accession>A0ABT4QFU7</accession>
<comment type="caution">
    <text evidence="1">The sequence shown here is derived from an EMBL/GenBank/DDBJ whole genome shotgun (WGS) entry which is preliminary data.</text>
</comment>
<organism evidence="1 2">
    <name type="scientific">Paenibacillus gyeongsangnamensis</name>
    <dbReference type="NCBI Taxonomy" id="3388067"/>
    <lineage>
        <taxon>Bacteria</taxon>
        <taxon>Bacillati</taxon>
        <taxon>Bacillota</taxon>
        <taxon>Bacilli</taxon>
        <taxon>Bacillales</taxon>
        <taxon>Paenibacillaceae</taxon>
        <taxon>Paenibacillus</taxon>
    </lineage>
</organism>
<proteinExistence type="predicted"/>